<dbReference type="GeneTree" id="ENSGT00710000106769"/>
<dbReference type="PANTHER" id="PTHR18921:SF2">
    <property type="entry name" value="THYROID RECEPTOR-INTERACTING PROTEIN 11"/>
    <property type="match status" value="1"/>
</dbReference>
<keyword evidence="2" id="KW-0333">Golgi apparatus</keyword>
<feature type="compositionally biased region" description="Basic and acidic residues" evidence="5">
    <location>
        <begin position="694"/>
        <end position="719"/>
    </location>
</feature>
<evidence type="ECO:0000256" key="1">
    <source>
        <dbReference type="ARBA" id="ARBA00004555"/>
    </source>
</evidence>
<proteinExistence type="predicted"/>
<comment type="subcellular location">
    <subcellularLocation>
        <location evidence="1">Golgi apparatus</location>
    </subcellularLocation>
</comment>
<evidence type="ECO:0000256" key="2">
    <source>
        <dbReference type="ARBA" id="ARBA00023034"/>
    </source>
</evidence>
<feature type="domain" description="GRIP" evidence="6">
    <location>
        <begin position="1621"/>
        <end position="1670"/>
    </location>
</feature>
<feature type="coiled-coil region" evidence="4">
    <location>
        <begin position="973"/>
        <end position="1027"/>
    </location>
</feature>
<feature type="coiled-coil region" evidence="4">
    <location>
        <begin position="1075"/>
        <end position="1144"/>
    </location>
</feature>
<feature type="region of interest" description="Disordered" evidence="5">
    <location>
        <begin position="455"/>
        <end position="480"/>
    </location>
</feature>
<dbReference type="GO" id="GO:0031267">
    <property type="term" value="F:small GTPase binding"/>
    <property type="evidence" value="ECO:0007669"/>
    <property type="project" value="TreeGrafter"/>
</dbReference>
<feature type="coiled-coil region" evidence="4">
    <location>
        <begin position="66"/>
        <end position="132"/>
    </location>
</feature>
<dbReference type="GO" id="GO:0007030">
    <property type="term" value="P:Golgi organization"/>
    <property type="evidence" value="ECO:0007669"/>
    <property type="project" value="TreeGrafter"/>
</dbReference>
<dbReference type="PROSITE" id="PS50913">
    <property type="entry name" value="GRIP"/>
    <property type="match status" value="1"/>
</dbReference>
<feature type="coiled-coil region" evidence="4">
    <location>
        <begin position="860"/>
        <end position="887"/>
    </location>
</feature>
<dbReference type="PANTHER" id="PTHR18921">
    <property type="entry name" value="MYOSIN HEAVY CHAIN - RELATED"/>
    <property type="match status" value="1"/>
</dbReference>
<reference evidence="7" key="1">
    <citation type="submission" date="2021-04" db="EMBL/GenBank/DDBJ databases">
        <authorList>
            <consortium name="Wellcome Sanger Institute Data Sharing"/>
        </authorList>
    </citation>
    <scope>NUCLEOTIDE SEQUENCE [LARGE SCALE GENOMIC DNA]</scope>
</reference>
<reference evidence="7" key="3">
    <citation type="submission" date="2025-09" db="UniProtKB">
        <authorList>
            <consortium name="Ensembl"/>
        </authorList>
    </citation>
    <scope>IDENTIFICATION</scope>
</reference>
<evidence type="ECO:0000256" key="5">
    <source>
        <dbReference type="SAM" id="MobiDB-lite"/>
    </source>
</evidence>
<feature type="coiled-coil region" evidence="4">
    <location>
        <begin position="1372"/>
        <end position="1441"/>
    </location>
</feature>
<feature type="compositionally biased region" description="Basic and acidic residues" evidence="5">
    <location>
        <begin position="455"/>
        <end position="470"/>
    </location>
</feature>
<gene>
    <name evidence="7" type="primary">TRIP11</name>
</gene>
<accession>A0A7N6F9R9</accession>
<reference evidence="7" key="2">
    <citation type="submission" date="2025-08" db="UniProtKB">
        <authorList>
            <consortium name="Ensembl"/>
        </authorList>
    </citation>
    <scope>IDENTIFICATION</scope>
</reference>
<dbReference type="InterPro" id="IPR000237">
    <property type="entry name" value="GRIP_dom"/>
</dbReference>
<feature type="compositionally biased region" description="Low complexity" evidence="5">
    <location>
        <begin position="1223"/>
        <end position="1232"/>
    </location>
</feature>
<evidence type="ECO:0000313" key="7">
    <source>
        <dbReference type="Ensembl" id="ENSATEP00000045361.1"/>
    </source>
</evidence>
<dbReference type="GO" id="GO:0005794">
    <property type="term" value="C:Golgi apparatus"/>
    <property type="evidence" value="ECO:0007669"/>
    <property type="project" value="UniProtKB-SubCell"/>
</dbReference>
<evidence type="ECO:0000256" key="3">
    <source>
        <dbReference type="ARBA" id="ARBA00023054"/>
    </source>
</evidence>
<organism evidence="7 8">
    <name type="scientific">Anabas testudineus</name>
    <name type="common">Climbing perch</name>
    <name type="synonym">Anthias testudineus</name>
    <dbReference type="NCBI Taxonomy" id="64144"/>
    <lineage>
        <taxon>Eukaryota</taxon>
        <taxon>Metazoa</taxon>
        <taxon>Chordata</taxon>
        <taxon>Craniata</taxon>
        <taxon>Vertebrata</taxon>
        <taxon>Euteleostomi</taxon>
        <taxon>Actinopterygii</taxon>
        <taxon>Neopterygii</taxon>
        <taxon>Teleostei</taxon>
        <taxon>Neoteleostei</taxon>
        <taxon>Acanthomorphata</taxon>
        <taxon>Anabantaria</taxon>
        <taxon>Anabantiformes</taxon>
        <taxon>Anabantoidei</taxon>
        <taxon>Anabantidae</taxon>
        <taxon>Anabas</taxon>
    </lineage>
</organism>
<evidence type="ECO:0000256" key="4">
    <source>
        <dbReference type="SAM" id="Coils"/>
    </source>
</evidence>
<feature type="region of interest" description="Disordered" evidence="5">
    <location>
        <begin position="1731"/>
        <end position="1753"/>
    </location>
</feature>
<keyword evidence="8" id="KW-1185">Reference proteome</keyword>
<evidence type="ECO:0000313" key="8">
    <source>
        <dbReference type="Proteomes" id="UP000265040"/>
    </source>
</evidence>
<sequence>MSSWLGGLGSGLGQSLGQVGGSLSSFTGQISTFTKDMLLEGVEEVGDAVTELQVSNSKLAEVEAAFTTQKSEYDRLRKLYAELEEKHEASEIQIKQQSAEYRTVLQQKDVEISHLKARQSGLQEEVQKLQQSAQSASAGPAVLPVTTSSSITTSSSASSFLSRPSGSHQGFHSDEVDLSDVIWSQQEINRLSTEVMRLEAEVAHWRRMSQAKGAGAGNGDQGDILKLQRTIKELREEMSREVDEHQHELAALQDAQRQKLNDITRRHREELAEYEERIEELEEQIQSGYLQEKLNAKEEQTVGKNGAEFGESESLEDVKVELERREKALRATEEERDTLMCELEELDRQNQEATQHMISVKEQLKEAEAEMSRLSTELNIAEDQKKALELELEAQKEKMSQSAFTLNDLHMGRQQLERTVNELKDKLGHAHEQGRESRREVTELKKILQEREEQLSSAKAELDQARERGTESLGAEEELAVKERELTDLRRELNELRSSQENVMSEDYELKMENNKLKAECEQTLGKVEELTKLMTEGQAALNRTVREKETRIEALKLEKTQLDDELRQAERTLAEQAKQYQKTIEDLTRARSMDASALQMEHERAIKLNQEKDMEIAQLKRDMEQLASDHRDTNEMLSITVAGQKQLTDLLQEKDVFMDTLKQNAADLQTEMDTRISAATKDTDVLRQALEEKDKQLGGMKEENSHLKEEIDRLRDQQSRPQPLAEPRTLDIITELETEITQLKSSRNSLEEEVQALRRSLEEQQASVLLSQQSLQIQQGELEQALALHQQTTLNYDRLIHARDGEIARLQQTVDELSDSRGRADSPPVQGEVIMQEDKTQNLHQENGNEKHDLSKVEIEKLVRGIKEKESEISQLNEKNLSLTRQLDQLVVSRDEVGKLSQVILQKDLEIQALHARVSMGAGGGHSQDVMFLQQQLQAYAVEREQVLAVLNEKTRENSQLRSDHHRLMDIMAGKEAALLKLQQENQRLSNMSDPSGNQEMFKETIQNLSRIIREKDIEIDALTQKCQTLVTVLQSSGGESTAGSGGVSSNQFEELLHERDTLKQQVKKMEEWKQQVITTVRNMQHESAQLQEELIKLQGQVSADSDCSSKLSVDYTRLIQSYEQKEKRLGSLSQELAHVQQTITQLSTTKDVLLCKLDSVAQTPEVAVVQSSGTSLTADMPSHQTALPPSNEKLQEELVQLQAQIAERENMIRTLKENNHRLSNSASASESEQRSQAEEVRQIRERLESLQRSVREKDLLIKTKGDQLIQVSESLRNRENDNEVLKQAVTNLKERALILEMDVKKLKEENELVAARSREKESEFRALQETNMQFSLLLREKEFELSAMSEKAATVERMLKDKEQGKSGELNQLLNELKSMQDKAVLFQQERDQVMMALKQKQMETTAVQTELQHTRDKEQRLNLELERLRNHLLEIEDSYTREALAAEDRESELRRRVAMLDEKLATSSSAVENASQQASMQVESLQEQLSGVMKQRDNALAQLRTSQDQVNQYAVSLSNLQMVLEQFQQEEKAMYSAELEKLKREKEEWRRKAQQLEDQASALQLNLDEANAALDSASRLTDQLDLKEEQIEELKKQGEVQQEMLEEAQRKLMNLLNSTEGKIDKVLMRNLFLGYFHTPKTKRADVLRLMGSVLGLSREDHGVTGWMSSWIRGKGAQSVPNTPQRPTSGQSLNSSFSEMFVRFLEMESTPSLPAPKLLVHDIKPLSAAPPRRSISSVSSTPRSGDSNPFLAPRSAAVPLLAGSSSGSSGGHLLMKPISDALPTFTPVPVSAEASGGAVLKDLLKQ</sequence>
<keyword evidence="3 4" id="KW-0175">Coiled coil</keyword>
<feature type="region of interest" description="Disordered" evidence="5">
    <location>
        <begin position="1221"/>
        <end position="1241"/>
    </location>
</feature>
<dbReference type="Ensembl" id="ENSATET00000052080.1">
    <property type="protein sequence ID" value="ENSATEP00000045361.1"/>
    <property type="gene ID" value="ENSATEG00000021011.3"/>
</dbReference>
<feature type="region of interest" description="Disordered" evidence="5">
    <location>
        <begin position="694"/>
        <end position="724"/>
    </location>
</feature>
<feature type="compositionally biased region" description="Low complexity" evidence="5">
    <location>
        <begin position="1731"/>
        <end position="1746"/>
    </location>
</feature>
<dbReference type="GO" id="GO:0006888">
    <property type="term" value="P:endoplasmic reticulum to Golgi vesicle-mediated transport"/>
    <property type="evidence" value="ECO:0007669"/>
    <property type="project" value="TreeGrafter"/>
</dbReference>
<dbReference type="Proteomes" id="UP000265040">
    <property type="component" value="Chromosome 22"/>
</dbReference>
<name>A0A7N6F9R9_ANATE</name>
<feature type="region of interest" description="Disordered" evidence="5">
    <location>
        <begin position="146"/>
        <end position="172"/>
    </location>
</feature>
<evidence type="ECO:0000259" key="6">
    <source>
        <dbReference type="PROSITE" id="PS50913"/>
    </source>
</evidence>
<protein>
    <recommendedName>
        <fullName evidence="6">GRIP domain-containing protein</fullName>
    </recommendedName>
</protein>
<feature type="compositionally biased region" description="Low complexity" evidence="5">
    <location>
        <begin position="146"/>
        <end position="167"/>
    </location>
</feature>
<feature type="coiled-coil region" evidence="4">
    <location>
        <begin position="1471"/>
        <end position="1614"/>
    </location>
</feature>